<feature type="region of interest" description="Disordered" evidence="1">
    <location>
        <begin position="168"/>
        <end position="198"/>
    </location>
</feature>
<organism evidence="2 3">
    <name type="scientific">Russula ochroleuca</name>
    <dbReference type="NCBI Taxonomy" id="152965"/>
    <lineage>
        <taxon>Eukaryota</taxon>
        <taxon>Fungi</taxon>
        <taxon>Dikarya</taxon>
        <taxon>Basidiomycota</taxon>
        <taxon>Agaricomycotina</taxon>
        <taxon>Agaricomycetes</taxon>
        <taxon>Russulales</taxon>
        <taxon>Russulaceae</taxon>
        <taxon>Russula</taxon>
    </lineage>
</organism>
<dbReference type="Proteomes" id="UP000759537">
    <property type="component" value="Unassembled WGS sequence"/>
</dbReference>
<sequence>MFLRSQMLGIRRLHHPNTEGVTCKCRGRGALLSLPHGGHREDVIRTKAFEDYIRDHIVSWFTWAQNNKLGVERMEELILVSGCTLVTSWAAAAFVDNSMEAEISLASRTFATGGASFAWNNIRGPVVYHNSRFDPQNPHIMPDQCVFIRGFRAKRVLFWTRPIRAGAEPLPDDPDNRRDDEIQVSRVPGAPKVSGPPI</sequence>
<proteinExistence type="predicted"/>
<reference evidence="2" key="1">
    <citation type="submission" date="2019-10" db="EMBL/GenBank/DDBJ databases">
        <authorList>
            <consortium name="DOE Joint Genome Institute"/>
            <person name="Kuo A."/>
            <person name="Miyauchi S."/>
            <person name="Kiss E."/>
            <person name="Drula E."/>
            <person name="Kohler A."/>
            <person name="Sanchez-Garcia M."/>
            <person name="Andreopoulos B."/>
            <person name="Barry K.W."/>
            <person name="Bonito G."/>
            <person name="Buee M."/>
            <person name="Carver A."/>
            <person name="Chen C."/>
            <person name="Cichocki N."/>
            <person name="Clum A."/>
            <person name="Culley D."/>
            <person name="Crous P.W."/>
            <person name="Fauchery L."/>
            <person name="Girlanda M."/>
            <person name="Hayes R."/>
            <person name="Keri Z."/>
            <person name="LaButti K."/>
            <person name="Lipzen A."/>
            <person name="Lombard V."/>
            <person name="Magnuson J."/>
            <person name="Maillard F."/>
            <person name="Morin E."/>
            <person name="Murat C."/>
            <person name="Nolan M."/>
            <person name="Ohm R."/>
            <person name="Pangilinan J."/>
            <person name="Pereira M."/>
            <person name="Perotto S."/>
            <person name="Peter M."/>
            <person name="Riley R."/>
            <person name="Sitrit Y."/>
            <person name="Stielow B."/>
            <person name="Szollosi G."/>
            <person name="Zifcakova L."/>
            <person name="Stursova M."/>
            <person name="Spatafora J.W."/>
            <person name="Tedersoo L."/>
            <person name="Vaario L.-M."/>
            <person name="Yamada A."/>
            <person name="Yan M."/>
            <person name="Wang P."/>
            <person name="Xu J."/>
            <person name="Bruns T."/>
            <person name="Baldrian P."/>
            <person name="Vilgalys R."/>
            <person name="Henrissat B."/>
            <person name="Grigoriev I.V."/>
            <person name="Hibbett D."/>
            <person name="Nagy L.G."/>
            <person name="Martin F.M."/>
        </authorList>
    </citation>
    <scope>NUCLEOTIDE SEQUENCE</scope>
    <source>
        <strain evidence="2">Prilba</strain>
    </source>
</reference>
<gene>
    <name evidence="2" type="ORF">DFH94DRAFT_761689</name>
</gene>
<comment type="caution">
    <text evidence="2">The sequence shown here is derived from an EMBL/GenBank/DDBJ whole genome shotgun (WGS) entry which is preliminary data.</text>
</comment>
<feature type="compositionally biased region" description="Basic and acidic residues" evidence="1">
    <location>
        <begin position="174"/>
        <end position="183"/>
    </location>
</feature>
<reference evidence="2" key="2">
    <citation type="journal article" date="2020" name="Nat. Commun.">
        <title>Large-scale genome sequencing of mycorrhizal fungi provides insights into the early evolution of symbiotic traits.</title>
        <authorList>
            <person name="Miyauchi S."/>
            <person name="Kiss E."/>
            <person name="Kuo A."/>
            <person name="Drula E."/>
            <person name="Kohler A."/>
            <person name="Sanchez-Garcia M."/>
            <person name="Morin E."/>
            <person name="Andreopoulos B."/>
            <person name="Barry K.W."/>
            <person name="Bonito G."/>
            <person name="Buee M."/>
            <person name="Carver A."/>
            <person name="Chen C."/>
            <person name="Cichocki N."/>
            <person name="Clum A."/>
            <person name="Culley D."/>
            <person name="Crous P.W."/>
            <person name="Fauchery L."/>
            <person name="Girlanda M."/>
            <person name="Hayes R.D."/>
            <person name="Keri Z."/>
            <person name="LaButti K."/>
            <person name="Lipzen A."/>
            <person name="Lombard V."/>
            <person name="Magnuson J."/>
            <person name="Maillard F."/>
            <person name="Murat C."/>
            <person name="Nolan M."/>
            <person name="Ohm R.A."/>
            <person name="Pangilinan J."/>
            <person name="Pereira M.F."/>
            <person name="Perotto S."/>
            <person name="Peter M."/>
            <person name="Pfister S."/>
            <person name="Riley R."/>
            <person name="Sitrit Y."/>
            <person name="Stielow J.B."/>
            <person name="Szollosi G."/>
            <person name="Zifcakova L."/>
            <person name="Stursova M."/>
            <person name="Spatafora J.W."/>
            <person name="Tedersoo L."/>
            <person name="Vaario L.M."/>
            <person name="Yamada A."/>
            <person name="Yan M."/>
            <person name="Wang P."/>
            <person name="Xu J."/>
            <person name="Bruns T."/>
            <person name="Baldrian P."/>
            <person name="Vilgalys R."/>
            <person name="Dunand C."/>
            <person name="Henrissat B."/>
            <person name="Grigoriev I.V."/>
            <person name="Hibbett D."/>
            <person name="Nagy L.G."/>
            <person name="Martin F.M."/>
        </authorList>
    </citation>
    <scope>NUCLEOTIDE SEQUENCE</scope>
    <source>
        <strain evidence="2">Prilba</strain>
    </source>
</reference>
<dbReference type="OrthoDB" id="2662290at2759"/>
<evidence type="ECO:0000313" key="3">
    <source>
        <dbReference type="Proteomes" id="UP000759537"/>
    </source>
</evidence>
<protein>
    <submittedName>
        <fullName evidence="2">Uncharacterized protein</fullName>
    </submittedName>
</protein>
<dbReference type="EMBL" id="WHVB01000017">
    <property type="protein sequence ID" value="KAF8474352.1"/>
    <property type="molecule type" value="Genomic_DNA"/>
</dbReference>
<evidence type="ECO:0000313" key="2">
    <source>
        <dbReference type="EMBL" id="KAF8474352.1"/>
    </source>
</evidence>
<name>A0A9P5MQJ9_9AGAM</name>
<accession>A0A9P5MQJ9</accession>
<evidence type="ECO:0000256" key="1">
    <source>
        <dbReference type="SAM" id="MobiDB-lite"/>
    </source>
</evidence>
<keyword evidence="3" id="KW-1185">Reference proteome</keyword>
<dbReference type="AlphaFoldDB" id="A0A9P5MQJ9"/>